<sequence>MTIVDLNTALEHLRVDEPGERQIVELYLQAAEDAAIQFLNRPLYPDPLSLAGAREAGIAGEHGMVITPSVHSAILMILAGLYANRGDGPDTGGLPRQARWLLEPFRVGIGA</sequence>
<dbReference type="NCBIfam" id="TIGR01560">
    <property type="entry name" value="put_DNA_pack"/>
    <property type="match status" value="1"/>
</dbReference>
<reference evidence="1 2" key="1">
    <citation type="journal article" date="2012" name="J. Bacteriol.">
        <title>Complete genome sequence of the B12-producing Shimwellia blattae strain DSM 4481, isolated from a cockroach.</title>
        <authorList>
            <person name="Brzuszkiewicz E."/>
            <person name="Waschkowitz T."/>
            <person name="Wiezer A."/>
            <person name="Daniel R."/>
        </authorList>
    </citation>
    <scope>NUCLEOTIDE SEQUENCE [LARGE SCALE GENOMIC DNA]</scope>
    <source>
        <strain evidence="2">ATCC 29907 / DSM 4481 / JCM 1650 / NBRC 105725 / CDC 9005-74</strain>
    </source>
</reference>
<evidence type="ECO:0008006" key="3">
    <source>
        <dbReference type="Google" id="ProtNLM"/>
    </source>
</evidence>
<organism evidence="1 2">
    <name type="scientific">Shimwellia blattae (strain ATCC 29907 / DSM 4481 / JCM 1650 / NBRC 105725 / CDC 9005-74)</name>
    <name type="common">Escherichia blattae</name>
    <dbReference type="NCBI Taxonomy" id="630626"/>
    <lineage>
        <taxon>Bacteria</taxon>
        <taxon>Pseudomonadati</taxon>
        <taxon>Pseudomonadota</taxon>
        <taxon>Gammaproteobacteria</taxon>
        <taxon>Enterobacterales</taxon>
        <taxon>Enterobacteriaceae</taxon>
        <taxon>Shimwellia</taxon>
    </lineage>
</organism>
<dbReference type="EMBL" id="CP001560">
    <property type="protein sequence ID" value="AFJ47147.1"/>
    <property type="molecule type" value="Genomic_DNA"/>
</dbReference>
<evidence type="ECO:0000313" key="2">
    <source>
        <dbReference type="Proteomes" id="UP000001955"/>
    </source>
</evidence>
<name>I2B9E3_SHIBC</name>
<dbReference type="CDD" id="cd08054">
    <property type="entry name" value="gp6"/>
    <property type="match status" value="1"/>
</dbReference>
<dbReference type="InterPro" id="IPR021146">
    <property type="entry name" value="Phage_gp6-like_head-tail"/>
</dbReference>
<dbReference type="PATRIC" id="fig|630626.3.peg.1999"/>
<dbReference type="AlphaFoldDB" id="I2B9E3"/>
<keyword evidence="2" id="KW-1185">Reference proteome</keyword>
<dbReference type="Pfam" id="PF05135">
    <property type="entry name" value="Phage_connect_1"/>
    <property type="match status" value="1"/>
</dbReference>
<dbReference type="eggNOG" id="ENOG5033EQ5">
    <property type="taxonomic scope" value="Bacteria"/>
</dbReference>
<dbReference type="KEGG" id="ebt:EBL_c20560"/>
<dbReference type="OrthoDB" id="8452319at2"/>
<protein>
    <recommendedName>
        <fullName evidence="3">Phage gp6-like head-tail connector protein</fullName>
    </recommendedName>
</protein>
<dbReference type="Proteomes" id="UP000001955">
    <property type="component" value="Chromosome"/>
</dbReference>
<dbReference type="HOGENOM" id="CLU_085951_3_0_6"/>
<evidence type="ECO:0000313" key="1">
    <source>
        <dbReference type="EMBL" id="AFJ47147.1"/>
    </source>
</evidence>
<accession>I2B9E3</accession>
<dbReference type="RefSeq" id="WP_002440824.1">
    <property type="nucleotide sequence ID" value="NC_017910.1"/>
</dbReference>
<accession>K6VET7</accession>
<dbReference type="InterPro" id="IPR006450">
    <property type="entry name" value="Phage_HK97_gp6-like"/>
</dbReference>
<gene>
    <name evidence="1" type="ordered locus">EBL_c20560</name>
</gene>
<dbReference type="Gene3D" id="1.10.3230.30">
    <property type="entry name" value="Phage gp6-like head-tail connector protein"/>
    <property type="match status" value="1"/>
</dbReference>
<dbReference type="STRING" id="630626.EBL_c20560"/>
<proteinExistence type="predicted"/>